<keyword evidence="2" id="KW-0732">Signal</keyword>
<dbReference type="OrthoDB" id="518165at2"/>
<dbReference type="AlphaFoldDB" id="A0A9X5I4D5"/>
<dbReference type="Proteomes" id="UP000031532">
    <property type="component" value="Unassembled WGS sequence"/>
</dbReference>
<feature type="signal peptide" evidence="2">
    <location>
        <begin position="1"/>
        <end position="18"/>
    </location>
</feature>
<gene>
    <name evidence="3" type="ORF">QH73_0012520</name>
</gene>
<dbReference type="RefSeq" id="WP_132866994.1">
    <property type="nucleotide sequence ID" value="NZ_JTJC03000003.1"/>
</dbReference>
<comment type="caution">
    <text evidence="3">The sequence shown here is derived from an EMBL/GenBank/DDBJ whole genome shotgun (WGS) entry which is preliminary data.</text>
</comment>
<name>A0A9X5I4D5_9CYAN</name>
<organism evidence="3 4">
    <name type="scientific">Scytonema millei VB511283</name>
    <dbReference type="NCBI Taxonomy" id="1245923"/>
    <lineage>
        <taxon>Bacteria</taxon>
        <taxon>Bacillati</taxon>
        <taxon>Cyanobacteriota</taxon>
        <taxon>Cyanophyceae</taxon>
        <taxon>Nostocales</taxon>
        <taxon>Scytonemataceae</taxon>
        <taxon>Scytonema</taxon>
    </lineage>
</organism>
<sequence>MKLLISFRRAAATSILIAAAILSGCSRQSGELTNNTQSSPNNTNTAPTSTPSARKDTTQQTSCADGNPIKGIDSKRLGKIALTPQSPVYNKVEPLRCFPNISAAQAAGYTVPK</sequence>
<protein>
    <submittedName>
        <fullName evidence="3">Uncharacterized protein</fullName>
    </submittedName>
</protein>
<evidence type="ECO:0000313" key="3">
    <source>
        <dbReference type="EMBL" id="NHC35473.1"/>
    </source>
</evidence>
<reference evidence="3 4" key="1">
    <citation type="journal article" date="2015" name="Genome Announc.">
        <title>Draft Genome Sequence of the Terrestrial Cyanobacterium Scytonema millei VB511283, Isolated from Eastern India.</title>
        <authorList>
            <person name="Sen D."/>
            <person name="Chandrababunaidu M.M."/>
            <person name="Singh D."/>
            <person name="Sanghi N."/>
            <person name="Ghorai A."/>
            <person name="Mishra G.P."/>
            <person name="Madduluri M."/>
            <person name="Adhikary S.P."/>
            <person name="Tripathy S."/>
        </authorList>
    </citation>
    <scope>NUCLEOTIDE SEQUENCE [LARGE SCALE GENOMIC DNA]</scope>
    <source>
        <strain evidence="3 4">VB511283</strain>
    </source>
</reference>
<evidence type="ECO:0000256" key="2">
    <source>
        <dbReference type="SAM" id="SignalP"/>
    </source>
</evidence>
<keyword evidence="4" id="KW-1185">Reference proteome</keyword>
<accession>A0A9X5I4D5</accession>
<proteinExistence type="predicted"/>
<dbReference type="EMBL" id="JTJC03000003">
    <property type="protein sequence ID" value="NHC35473.1"/>
    <property type="molecule type" value="Genomic_DNA"/>
</dbReference>
<feature type="compositionally biased region" description="Low complexity" evidence="1">
    <location>
        <begin position="33"/>
        <end position="52"/>
    </location>
</feature>
<evidence type="ECO:0000313" key="4">
    <source>
        <dbReference type="Proteomes" id="UP000031532"/>
    </source>
</evidence>
<evidence type="ECO:0000256" key="1">
    <source>
        <dbReference type="SAM" id="MobiDB-lite"/>
    </source>
</evidence>
<dbReference type="PROSITE" id="PS51257">
    <property type="entry name" value="PROKAR_LIPOPROTEIN"/>
    <property type="match status" value="1"/>
</dbReference>
<feature type="region of interest" description="Disordered" evidence="1">
    <location>
        <begin position="29"/>
        <end position="72"/>
    </location>
</feature>
<feature type="chain" id="PRO_5040978729" evidence="2">
    <location>
        <begin position="19"/>
        <end position="113"/>
    </location>
</feature>